<dbReference type="RefSeq" id="WP_138897411.1">
    <property type="nucleotide sequence ID" value="NZ_BMVO01000019.1"/>
</dbReference>
<evidence type="ECO:0000313" key="1">
    <source>
        <dbReference type="EMBL" id="GHB18822.1"/>
    </source>
</evidence>
<sequence length="332" mass="36288">MSELYGREQLAPVVAKATCWVDLMRRLGLNESAGRRRALQEKVAEHGLDTSHFKKRSPWRKYTDEAIAAAVASSTTLREVVAKLGAAPATGTVSHIGRRIAAAGIDTSHFPGMSRASFSTLFTTEELAAAAASNSSVRGVARHLGVPDDSRSRAALASLMKRRGIDTSHFRNARLAISEHALRAAVPAATSCADVMRALGLAVHDTNHRRVRRKVAEIGLDTSHFKRRTWGAVRVPEQKPIAAHVLVVMPKGSPRANHTRLHRALQEIGVPYRCTSCGNAGEWQGSPITLQIDHVSGDWLDNRAENLRYLCPNCHAVTSTWCRGGRRQPVRQ</sequence>
<proteinExistence type="predicted"/>
<organism evidence="1 2">
    <name type="scientific">Streptomyces chryseus</name>
    <dbReference type="NCBI Taxonomy" id="68186"/>
    <lineage>
        <taxon>Bacteria</taxon>
        <taxon>Bacillati</taxon>
        <taxon>Actinomycetota</taxon>
        <taxon>Actinomycetes</taxon>
        <taxon>Kitasatosporales</taxon>
        <taxon>Streptomycetaceae</taxon>
        <taxon>Streptomyces</taxon>
    </lineage>
</organism>
<evidence type="ECO:0008006" key="3">
    <source>
        <dbReference type="Google" id="ProtNLM"/>
    </source>
</evidence>
<dbReference type="EMBL" id="BMVO01000019">
    <property type="protein sequence ID" value="GHB18822.1"/>
    <property type="molecule type" value="Genomic_DNA"/>
</dbReference>
<name>A0ABQ3DZW6_9ACTN</name>
<evidence type="ECO:0000313" key="2">
    <source>
        <dbReference type="Proteomes" id="UP000599437"/>
    </source>
</evidence>
<accession>A0ABQ3DZW6</accession>
<protein>
    <recommendedName>
        <fullName evidence="3">HNH endonuclease</fullName>
    </recommendedName>
</protein>
<reference evidence="2" key="1">
    <citation type="journal article" date="2019" name="Int. J. Syst. Evol. Microbiol.">
        <title>The Global Catalogue of Microorganisms (GCM) 10K type strain sequencing project: providing services to taxonomists for standard genome sequencing and annotation.</title>
        <authorList>
            <consortium name="The Broad Institute Genomics Platform"/>
            <consortium name="The Broad Institute Genome Sequencing Center for Infectious Disease"/>
            <person name="Wu L."/>
            <person name="Ma J."/>
        </authorList>
    </citation>
    <scope>NUCLEOTIDE SEQUENCE [LARGE SCALE GENOMIC DNA]</scope>
    <source>
        <strain evidence="2">JCM 4737</strain>
    </source>
</reference>
<gene>
    <name evidence="1" type="ORF">GCM10010346_48300</name>
</gene>
<dbReference type="InterPro" id="IPR003615">
    <property type="entry name" value="HNH_nuc"/>
</dbReference>
<dbReference type="Proteomes" id="UP000599437">
    <property type="component" value="Unassembled WGS sequence"/>
</dbReference>
<comment type="caution">
    <text evidence="1">The sequence shown here is derived from an EMBL/GenBank/DDBJ whole genome shotgun (WGS) entry which is preliminary data.</text>
</comment>
<keyword evidence="2" id="KW-1185">Reference proteome</keyword>
<dbReference type="CDD" id="cd00085">
    <property type="entry name" value="HNHc"/>
    <property type="match status" value="1"/>
</dbReference>